<keyword evidence="3" id="KW-1185">Reference proteome</keyword>
<evidence type="ECO:0000256" key="1">
    <source>
        <dbReference type="SAM" id="Coils"/>
    </source>
</evidence>
<name>A0AAY4CBK2_9TELE</name>
<dbReference type="PANTHER" id="PTHR28577:SF1">
    <property type="entry name" value="CENTROMERE PROTEIN P"/>
    <property type="match status" value="1"/>
</dbReference>
<proteinExistence type="predicted"/>
<dbReference type="Proteomes" id="UP000694580">
    <property type="component" value="Chromosome 12"/>
</dbReference>
<dbReference type="Pfam" id="PF13096">
    <property type="entry name" value="CENP-P"/>
    <property type="match status" value="1"/>
</dbReference>
<evidence type="ECO:0000313" key="3">
    <source>
        <dbReference type="Proteomes" id="UP000694580"/>
    </source>
</evidence>
<dbReference type="PANTHER" id="PTHR28577">
    <property type="entry name" value="CENTROMERE PROTEIN P"/>
    <property type="match status" value="1"/>
</dbReference>
<reference evidence="2 3" key="1">
    <citation type="submission" date="2020-06" db="EMBL/GenBank/DDBJ databases">
        <authorList>
            <consortium name="Wellcome Sanger Institute Data Sharing"/>
        </authorList>
    </citation>
    <scope>NUCLEOTIDE SEQUENCE [LARGE SCALE GENOMIC DNA]</scope>
</reference>
<dbReference type="Ensembl" id="ENSDCDT00010037817.1">
    <property type="protein sequence ID" value="ENSDCDP00010030443.1"/>
    <property type="gene ID" value="ENSDCDG00010019537.1"/>
</dbReference>
<protein>
    <recommendedName>
        <fullName evidence="4">Centromere protein P</fullName>
    </recommendedName>
</protein>
<evidence type="ECO:0000313" key="2">
    <source>
        <dbReference type="Ensembl" id="ENSDCDP00010030443.1"/>
    </source>
</evidence>
<accession>A0AAY4CBK2</accession>
<feature type="coiled-coil region" evidence="1">
    <location>
        <begin position="2"/>
        <end position="36"/>
    </location>
</feature>
<gene>
    <name evidence="2" type="primary">CENPP</name>
</gene>
<dbReference type="GO" id="GO:0034080">
    <property type="term" value="P:CENP-A containing chromatin assembly"/>
    <property type="evidence" value="ECO:0007669"/>
    <property type="project" value="InterPro"/>
</dbReference>
<evidence type="ECO:0008006" key="4">
    <source>
        <dbReference type="Google" id="ProtNLM"/>
    </source>
</evidence>
<reference evidence="2" key="2">
    <citation type="submission" date="2025-08" db="UniProtKB">
        <authorList>
            <consortium name="Ensembl"/>
        </authorList>
    </citation>
    <scope>IDENTIFICATION</scope>
</reference>
<reference evidence="2" key="3">
    <citation type="submission" date="2025-09" db="UniProtKB">
        <authorList>
            <consortium name="Ensembl"/>
        </authorList>
    </citation>
    <scope>IDENTIFICATION</scope>
</reference>
<dbReference type="GO" id="GO:0000775">
    <property type="term" value="C:chromosome, centromeric region"/>
    <property type="evidence" value="ECO:0007669"/>
    <property type="project" value="InterPro"/>
</dbReference>
<dbReference type="InterPro" id="IPR027801">
    <property type="entry name" value="CENP-P"/>
</dbReference>
<sequence>MEQEYEEEIQKLREEIAFLQAEKENDEREIAKQHGDNINHILESISKKLEMEGGRLRQDKVSKLVYDIQKLEQDLLRQTRINGIVLTDVCEKTTEKSEDKCVQQHRITGHCLDLTFQVEFEVTETMTDDTFLRRVTDLNIVVDGNEFKDISSLVSRVEESKSLLLFFRTLRDVSEKCALRKKTFNHFKERCPDVISLPNGSQSEVMVIKSPKLPRCTISILWKINTTNGGVITPKIELLMEMHEKALSPDNKKVLENAPDAFQSLLRVFGVEAAIENIIKTVGV</sequence>
<organism evidence="2 3">
    <name type="scientific">Denticeps clupeoides</name>
    <name type="common">denticle herring</name>
    <dbReference type="NCBI Taxonomy" id="299321"/>
    <lineage>
        <taxon>Eukaryota</taxon>
        <taxon>Metazoa</taxon>
        <taxon>Chordata</taxon>
        <taxon>Craniata</taxon>
        <taxon>Vertebrata</taxon>
        <taxon>Euteleostomi</taxon>
        <taxon>Actinopterygii</taxon>
        <taxon>Neopterygii</taxon>
        <taxon>Teleostei</taxon>
        <taxon>Clupei</taxon>
        <taxon>Clupeiformes</taxon>
        <taxon>Denticipitoidei</taxon>
        <taxon>Denticipitidae</taxon>
        <taxon>Denticeps</taxon>
    </lineage>
</organism>
<keyword evidence="1" id="KW-0175">Coiled coil</keyword>
<dbReference type="GO" id="GO:0005634">
    <property type="term" value="C:nucleus"/>
    <property type="evidence" value="ECO:0007669"/>
    <property type="project" value="TreeGrafter"/>
</dbReference>
<dbReference type="GeneTree" id="ENSGT00390000011897"/>
<dbReference type="AlphaFoldDB" id="A0AAY4CBK2"/>